<evidence type="ECO:0000256" key="1">
    <source>
        <dbReference type="SAM" id="SignalP"/>
    </source>
</evidence>
<gene>
    <name evidence="2" type="ORF">TCAL_06616</name>
</gene>
<dbReference type="OMA" id="IHGHTHP"/>
<dbReference type="AlphaFoldDB" id="A0A553PLU6"/>
<proteinExistence type="predicted"/>
<feature type="chain" id="PRO_5021710991" description="N-formylglutamate amidohydrolase" evidence="1">
    <location>
        <begin position="20"/>
        <end position="306"/>
    </location>
</feature>
<keyword evidence="1" id="KW-0732">Signal</keyword>
<feature type="signal peptide" evidence="1">
    <location>
        <begin position="1"/>
        <end position="19"/>
    </location>
</feature>
<evidence type="ECO:0008006" key="4">
    <source>
        <dbReference type="Google" id="ProtNLM"/>
    </source>
</evidence>
<name>A0A553PLU6_TIGCA</name>
<dbReference type="EMBL" id="VCGU01000003">
    <property type="protein sequence ID" value="TRY78650.1"/>
    <property type="molecule type" value="Genomic_DNA"/>
</dbReference>
<evidence type="ECO:0000313" key="2">
    <source>
        <dbReference type="EMBL" id="TRY78650.1"/>
    </source>
</evidence>
<sequence>MKNFLYLLLVAMFSRSGSSCQSRRDDPSKALNLVEFHSGTLPIILTVPHGGEIRHPDILNRMNGCRGTDGTCQFLKDPSCASTTECKVVNFQDMSTIDIAWTVANQIEDTLGGRPFMVISHLHRMKLDPNRELDEAAQGDEIATTAYLDFHNLINDTRASIGTGILFDLHGQGHKQNSTEVGYRISTSELNAGIVAAENSSIRALAERLNLPGNELIQGAQSFGALLEGQGFRALPSPRQPIPGEDKYYRGGYITNVHGSLNGGQVDAIQLEMPSEWRYEGTLDQRNVFAKAVGEAIAEYYELHYL</sequence>
<organism evidence="2 3">
    <name type="scientific">Tigriopus californicus</name>
    <name type="common">Marine copepod</name>
    <dbReference type="NCBI Taxonomy" id="6832"/>
    <lineage>
        <taxon>Eukaryota</taxon>
        <taxon>Metazoa</taxon>
        <taxon>Ecdysozoa</taxon>
        <taxon>Arthropoda</taxon>
        <taxon>Crustacea</taxon>
        <taxon>Multicrustacea</taxon>
        <taxon>Hexanauplia</taxon>
        <taxon>Copepoda</taxon>
        <taxon>Harpacticoida</taxon>
        <taxon>Harpacticidae</taxon>
        <taxon>Tigriopus</taxon>
    </lineage>
</organism>
<keyword evidence="3" id="KW-1185">Reference proteome</keyword>
<reference evidence="2 3" key="1">
    <citation type="journal article" date="2018" name="Nat. Ecol. Evol.">
        <title>Genomic signatures of mitonuclear coevolution across populations of Tigriopus californicus.</title>
        <authorList>
            <person name="Barreto F.S."/>
            <person name="Watson E.T."/>
            <person name="Lima T.G."/>
            <person name="Willett C.S."/>
            <person name="Edmands S."/>
            <person name="Li W."/>
            <person name="Burton R.S."/>
        </authorList>
    </citation>
    <scope>NUCLEOTIDE SEQUENCE [LARGE SCALE GENOMIC DNA]</scope>
    <source>
        <strain evidence="2 3">San Diego</strain>
    </source>
</reference>
<dbReference type="Proteomes" id="UP000318571">
    <property type="component" value="Chromosome 11"/>
</dbReference>
<dbReference type="OrthoDB" id="71260at2759"/>
<comment type="caution">
    <text evidence="2">The sequence shown here is derived from an EMBL/GenBank/DDBJ whole genome shotgun (WGS) entry which is preliminary data.</text>
</comment>
<accession>A0A553PLU6</accession>
<dbReference type="Gene3D" id="3.40.630.40">
    <property type="entry name" value="Zn-dependent exopeptidases"/>
    <property type="match status" value="1"/>
</dbReference>
<evidence type="ECO:0000313" key="3">
    <source>
        <dbReference type="Proteomes" id="UP000318571"/>
    </source>
</evidence>
<protein>
    <recommendedName>
        <fullName evidence="4">N-formylglutamate amidohydrolase</fullName>
    </recommendedName>
</protein>